<proteinExistence type="predicted"/>
<dbReference type="CDD" id="cd00033">
    <property type="entry name" value="CCP"/>
    <property type="match status" value="1"/>
</dbReference>
<dbReference type="WBParaSite" id="ECPE_0001098301-mRNA-1">
    <property type="protein sequence ID" value="ECPE_0001098301-mRNA-1"/>
    <property type="gene ID" value="ECPE_0001098301"/>
</dbReference>
<feature type="region of interest" description="Disordered" evidence="2">
    <location>
        <begin position="1"/>
        <end position="26"/>
    </location>
</feature>
<dbReference type="AlphaFoldDB" id="A0A183AVG4"/>
<evidence type="ECO:0000256" key="2">
    <source>
        <dbReference type="SAM" id="MobiDB-lite"/>
    </source>
</evidence>
<sequence length="141" mass="15897">LSAHRNSGQTYGPDGQSSLTSAPRRADYRSGEVIELRCLPGYQDTKRDHVEASCIGSEWHYANLQCERIHCNALKEPQHGRIVYRSDKRFQAEATTVCVEGYTADCETWNGGDRRDQGCLRVCQADGRWSGKDAECKRKSQ</sequence>
<name>A0A183AVG4_9TREM</name>
<feature type="domain" description="Sushi" evidence="3">
    <location>
        <begin position="24"/>
        <end position="66"/>
    </location>
</feature>
<dbReference type="InterPro" id="IPR000436">
    <property type="entry name" value="Sushi_SCR_CCP_dom"/>
</dbReference>
<evidence type="ECO:0000259" key="3">
    <source>
        <dbReference type="Pfam" id="PF00084"/>
    </source>
</evidence>
<dbReference type="InterPro" id="IPR035976">
    <property type="entry name" value="Sushi/SCR/CCP_sf"/>
</dbReference>
<evidence type="ECO:0000256" key="1">
    <source>
        <dbReference type="ARBA" id="ARBA00023157"/>
    </source>
</evidence>
<dbReference type="Gene3D" id="2.10.70.10">
    <property type="entry name" value="Complement Module, domain 1"/>
    <property type="match status" value="2"/>
</dbReference>
<protein>
    <submittedName>
        <fullName evidence="4">Sushi domain-containing protein</fullName>
    </submittedName>
</protein>
<dbReference type="SUPFAM" id="SSF57535">
    <property type="entry name" value="Complement control module/SCR domain"/>
    <property type="match status" value="2"/>
</dbReference>
<feature type="domain" description="Sushi" evidence="3">
    <location>
        <begin position="71"/>
        <end position="136"/>
    </location>
</feature>
<organism evidence="4">
    <name type="scientific">Echinostoma caproni</name>
    <dbReference type="NCBI Taxonomy" id="27848"/>
    <lineage>
        <taxon>Eukaryota</taxon>
        <taxon>Metazoa</taxon>
        <taxon>Spiralia</taxon>
        <taxon>Lophotrochozoa</taxon>
        <taxon>Platyhelminthes</taxon>
        <taxon>Trematoda</taxon>
        <taxon>Digenea</taxon>
        <taxon>Plagiorchiida</taxon>
        <taxon>Echinostomata</taxon>
        <taxon>Echinostomatoidea</taxon>
        <taxon>Echinostomatidae</taxon>
        <taxon>Echinostoma</taxon>
    </lineage>
</organism>
<evidence type="ECO:0000313" key="4">
    <source>
        <dbReference type="WBParaSite" id="ECPE_0001098301-mRNA-1"/>
    </source>
</evidence>
<feature type="compositionally biased region" description="Polar residues" evidence="2">
    <location>
        <begin position="1"/>
        <end position="21"/>
    </location>
</feature>
<accession>A0A183AVG4</accession>
<dbReference type="Pfam" id="PF00084">
    <property type="entry name" value="Sushi"/>
    <property type="match status" value="2"/>
</dbReference>
<keyword evidence="1" id="KW-1015">Disulfide bond</keyword>
<reference evidence="4" key="1">
    <citation type="submission" date="2016-06" db="UniProtKB">
        <authorList>
            <consortium name="WormBaseParasite"/>
        </authorList>
    </citation>
    <scope>IDENTIFICATION</scope>
</reference>